<dbReference type="OrthoDB" id="10438037at2759"/>
<name>A0A0N4W1Z5_HAEPC</name>
<proteinExistence type="predicted"/>
<keyword evidence="2" id="KW-1185">Reference proteome</keyword>
<evidence type="ECO:0000313" key="3">
    <source>
        <dbReference type="WBParaSite" id="HPLM_0000370101-mRNA-1"/>
    </source>
</evidence>
<dbReference type="WBParaSite" id="HPLM_0000370101-mRNA-1">
    <property type="protein sequence ID" value="HPLM_0000370101-mRNA-1"/>
    <property type="gene ID" value="HPLM_0000370101"/>
</dbReference>
<gene>
    <name evidence="1" type="ORF">HPLM_LOCUS3693</name>
</gene>
<reference evidence="1 2" key="2">
    <citation type="submission" date="2018-11" db="EMBL/GenBank/DDBJ databases">
        <authorList>
            <consortium name="Pathogen Informatics"/>
        </authorList>
    </citation>
    <scope>NUCLEOTIDE SEQUENCE [LARGE SCALE GENOMIC DNA]</scope>
    <source>
        <strain evidence="1 2">MHpl1</strain>
    </source>
</reference>
<dbReference type="Proteomes" id="UP000268014">
    <property type="component" value="Unassembled WGS sequence"/>
</dbReference>
<reference evidence="3" key="1">
    <citation type="submission" date="2017-02" db="UniProtKB">
        <authorList>
            <consortium name="WormBaseParasite"/>
        </authorList>
    </citation>
    <scope>IDENTIFICATION</scope>
</reference>
<dbReference type="EMBL" id="UZAF01016140">
    <property type="protein sequence ID" value="VDO21489.1"/>
    <property type="molecule type" value="Genomic_DNA"/>
</dbReference>
<evidence type="ECO:0000313" key="1">
    <source>
        <dbReference type="EMBL" id="VDO21489.1"/>
    </source>
</evidence>
<sequence>MLASFLRLYPDQYPSSPGHRLLKEWASHHKMHRKFQRNTSIFHSSNVLHFVYPVRLSVTRKRLRFFILYRISNWSQ</sequence>
<organism evidence="3">
    <name type="scientific">Haemonchus placei</name>
    <name type="common">Barber's pole worm</name>
    <dbReference type="NCBI Taxonomy" id="6290"/>
    <lineage>
        <taxon>Eukaryota</taxon>
        <taxon>Metazoa</taxon>
        <taxon>Ecdysozoa</taxon>
        <taxon>Nematoda</taxon>
        <taxon>Chromadorea</taxon>
        <taxon>Rhabditida</taxon>
        <taxon>Rhabditina</taxon>
        <taxon>Rhabditomorpha</taxon>
        <taxon>Strongyloidea</taxon>
        <taxon>Trichostrongylidae</taxon>
        <taxon>Haemonchus</taxon>
    </lineage>
</organism>
<protein>
    <submittedName>
        <fullName evidence="3">Transposase</fullName>
    </submittedName>
</protein>
<dbReference type="AlphaFoldDB" id="A0A0N4W1Z5"/>
<accession>A0A0N4W1Z5</accession>
<evidence type="ECO:0000313" key="2">
    <source>
        <dbReference type="Proteomes" id="UP000268014"/>
    </source>
</evidence>